<name>A0A382W339_9ZZZZ</name>
<protein>
    <submittedName>
        <fullName evidence="1">Uncharacterized protein</fullName>
    </submittedName>
</protein>
<gene>
    <name evidence="1" type="ORF">METZ01_LOCUS406013</name>
</gene>
<accession>A0A382W339</accession>
<proteinExistence type="predicted"/>
<reference evidence="1" key="1">
    <citation type="submission" date="2018-05" db="EMBL/GenBank/DDBJ databases">
        <authorList>
            <person name="Lanie J.A."/>
            <person name="Ng W.-L."/>
            <person name="Kazmierczak K.M."/>
            <person name="Andrzejewski T.M."/>
            <person name="Davidsen T.M."/>
            <person name="Wayne K.J."/>
            <person name="Tettelin H."/>
            <person name="Glass J.I."/>
            <person name="Rusch D."/>
            <person name="Podicherti R."/>
            <person name="Tsui H.-C.T."/>
            <person name="Winkler M.E."/>
        </authorList>
    </citation>
    <scope>NUCLEOTIDE SEQUENCE</scope>
</reference>
<dbReference type="AlphaFoldDB" id="A0A382W339"/>
<organism evidence="1">
    <name type="scientific">marine metagenome</name>
    <dbReference type="NCBI Taxonomy" id="408172"/>
    <lineage>
        <taxon>unclassified sequences</taxon>
        <taxon>metagenomes</taxon>
        <taxon>ecological metagenomes</taxon>
    </lineage>
</organism>
<sequence>MQNGSESVHVYKEKPKGETEFRLQGDSGYHREILYCKTCGHYRSIHDVDISSLYESSYVDSTYGGLEGIQKNYERIMA</sequence>
<dbReference type="EMBL" id="UINC01156630">
    <property type="protein sequence ID" value="SVD53159.1"/>
    <property type="molecule type" value="Genomic_DNA"/>
</dbReference>
<evidence type="ECO:0000313" key="1">
    <source>
        <dbReference type="EMBL" id="SVD53159.1"/>
    </source>
</evidence>
<feature type="non-terminal residue" evidence="1">
    <location>
        <position position="78"/>
    </location>
</feature>